<sequence length="136" mass="15207">MQNYPRNWAKEGFFAGREVGKEEGHSAGCDAYLTSDARKEFVAKTRLQGARDFLKSLVFQVAIEIKAVDFLDQGFEICKSQVLKVKGFAEGFDLAWLDPTLDGNLAAFLEEETPPPVKDEFESLIEEVEKMDAPPS</sequence>
<protein>
    <submittedName>
        <fullName evidence="1">Uncharacterized protein</fullName>
    </submittedName>
</protein>
<organism evidence="1 2">
    <name type="scientific">Sesamum alatum</name>
    <dbReference type="NCBI Taxonomy" id="300844"/>
    <lineage>
        <taxon>Eukaryota</taxon>
        <taxon>Viridiplantae</taxon>
        <taxon>Streptophyta</taxon>
        <taxon>Embryophyta</taxon>
        <taxon>Tracheophyta</taxon>
        <taxon>Spermatophyta</taxon>
        <taxon>Magnoliopsida</taxon>
        <taxon>eudicotyledons</taxon>
        <taxon>Gunneridae</taxon>
        <taxon>Pentapetalae</taxon>
        <taxon>asterids</taxon>
        <taxon>lamiids</taxon>
        <taxon>Lamiales</taxon>
        <taxon>Pedaliaceae</taxon>
        <taxon>Sesamum</taxon>
    </lineage>
</organism>
<dbReference type="AlphaFoldDB" id="A0AAE1XP89"/>
<reference evidence="1" key="1">
    <citation type="submission" date="2020-06" db="EMBL/GenBank/DDBJ databases">
        <authorList>
            <person name="Li T."/>
            <person name="Hu X."/>
            <person name="Zhang T."/>
            <person name="Song X."/>
            <person name="Zhang H."/>
            <person name="Dai N."/>
            <person name="Sheng W."/>
            <person name="Hou X."/>
            <person name="Wei L."/>
        </authorList>
    </citation>
    <scope>NUCLEOTIDE SEQUENCE</scope>
    <source>
        <strain evidence="1">3651</strain>
        <tissue evidence="1">Leaf</tissue>
    </source>
</reference>
<name>A0AAE1XP89_9LAMI</name>
<gene>
    <name evidence="1" type="ORF">Salat_2614800</name>
</gene>
<accession>A0AAE1XP89</accession>
<evidence type="ECO:0000313" key="2">
    <source>
        <dbReference type="Proteomes" id="UP001293254"/>
    </source>
</evidence>
<keyword evidence="2" id="KW-1185">Reference proteome</keyword>
<dbReference type="EMBL" id="JACGWO010000011">
    <property type="protein sequence ID" value="KAK4415077.1"/>
    <property type="molecule type" value="Genomic_DNA"/>
</dbReference>
<comment type="caution">
    <text evidence="1">The sequence shown here is derived from an EMBL/GenBank/DDBJ whole genome shotgun (WGS) entry which is preliminary data.</text>
</comment>
<reference evidence="1" key="2">
    <citation type="journal article" date="2024" name="Plant">
        <title>Genomic evolution and insights into agronomic trait innovations of Sesamum species.</title>
        <authorList>
            <person name="Miao H."/>
            <person name="Wang L."/>
            <person name="Qu L."/>
            <person name="Liu H."/>
            <person name="Sun Y."/>
            <person name="Le M."/>
            <person name="Wang Q."/>
            <person name="Wei S."/>
            <person name="Zheng Y."/>
            <person name="Lin W."/>
            <person name="Duan Y."/>
            <person name="Cao H."/>
            <person name="Xiong S."/>
            <person name="Wang X."/>
            <person name="Wei L."/>
            <person name="Li C."/>
            <person name="Ma Q."/>
            <person name="Ju M."/>
            <person name="Zhao R."/>
            <person name="Li G."/>
            <person name="Mu C."/>
            <person name="Tian Q."/>
            <person name="Mei H."/>
            <person name="Zhang T."/>
            <person name="Gao T."/>
            <person name="Zhang H."/>
        </authorList>
    </citation>
    <scope>NUCLEOTIDE SEQUENCE</scope>
    <source>
        <strain evidence="1">3651</strain>
    </source>
</reference>
<dbReference type="Proteomes" id="UP001293254">
    <property type="component" value="Unassembled WGS sequence"/>
</dbReference>
<proteinExistence type="predicted"/>
<evidence type="ECO:0000313" key="1">
    <source>
        <dbReference type="EMBL" id="KAK4415077.1"/>
    </source>
</evidence>